<name>A0A5J4UN13_9EUKA</name>
<dbReference type="Gene3D" id="2.130.10.10">
    <property type="entry name" value="YVTN repeat-like/Quinoprotein amine dehydrogenase"/>
    <property type="match status" value="2"/>
</dbReference>
<comment type="caution">
    <text evidence="3">The sequence shown here is derived from an EMBL/GenBank/DDBJ whole genome shotgun (WGS) entry which is preliminary data.</text>
</comment>
<dbReference type="AlphaFoldDB" id="A0A5J4UN13"/>
<dbReference type="InterPro" id="IPR058543">
    <property type="entry name" value="Beta-prop_RSE1/DDB1/CPSF1_2nd"/>
</dbReference>
<evidence type="ECO:0000259" key="1">
    <source>
        <dbReference type="Pfam" id="PF10433"/>
    </source>
</evidence>
<evidence type="ECO:0000259" key="2">
    <source>
        <dbReference type="Pfam" id="PF23726"/>
    </source>
</evidence>
<dbReference type="PANTHER" id="PTHR10644">
    <property type="entry name" value="DNA REPAIR/RNA PROCESSING CPSF FAMILY"/>
    <property type="match status" value="1"/>
</dbReference>
<dbReference type="OrthoDB" id="436637at2759"/>
<protein>
    <submittedName>
        <fullName evidence="3">Putative Splicing factor 3B subunit 3</fullName>
    </submittedName>
</protein>
<dbReference type="InterPro" id="IPR015943">
    <property type="entry name" value="WD40/YVTN_repeat-like_dom_sf"/>
</dbReference>
<proteinExistence type="predicted"/>
<evidence type="ECO:0000313" key="4">
    <source>
        <dbReference type="Proteomes" id="UP000324800"/>
    </source>
</evidence>
<dbReference type="EMBL" id="SNRW01014246">
    <property type="protein sequence ID" value="KAA6371683.1"/>
    <property type="molecule type" value="Genomic_DNA"/>
</dbReference>
<feature type="non-terminal residue" evidence="3">
    <location>
        <position position="567"/>
    </location>
</feature>
<evidence type="ECO:0000313" key="3">
    <source>
        <dbReference type="EMBL" id="KAA6371683.1"/>
    </source>
</evidence>
<accession>A0A5J4UN13</accession>
<reference evidence="3 4" key="1">
    <citation type="submission" date="2019-03" db="EMBL/GenBank/DDBJ databases">
        <title>Single cell metagenomics reveals metabolic interactions within the superorganism composed of flagellate Streblomastix strix and complex community of Bacteroidetes bacteria on its surface.</title>
        <authorList>
            <person name="Treitli S.C."/>
            <person name="Kolisko M."/>
            <person name="Husnik F."/>
            <person name="Keeling P."/>
            <person name="Hampl V."/>
        </authorList>
    </citation>
    <scope>NUCLEOTIDE SEQUENCE [LARGE SCALE GENOMIC DNA]</scope>
    <source>
        <strain evidence="3">ST1C</strain>
    </source>
</reference>
<dbReference type="Pfam" id="PF23726">
    <property type="entry name" value="Beta-prop_RSE1_2nd"/>
    <property type="match status" value="1"/>
</dbReference>
<feature type="domain" description="RSE1/DDB1/CPSF1 first beta-propeller" evidence="1">
    <location>
        <begin position="1"/>
        <end position="349"/>
    </location>
</feature>
<dbReference type="InterPro" id="IPR050358">
    <property type="entry name" value="RSE1/DDB1/CFT1"/>
</dbReference>
<sequence>MAAFRPVRQKKDFLALGSDSGKLSIVEYDASKERLVPVFQEAYGKTGCRRIIPGQFIAVDPKGRAIMIAAIERQKLVYILNINNEEKLIISSPLVANNNNSLVYSVVALDVELRNPMFACLEVSYGDPDRNGEVGYEPVIEKHVVFYEVDLGLNNVVKCRSERVDPTSNLIIAVPSSDTSRQQDSNSNAIGGQQQGSSFGGGIIVCSEDTITFISPQFKRYISYVPRRRVIPEERGILIVAHAMHISKTKMFFLLQNELGDIFKLTFTEVRQQQSQSSSSSSQYTLSPFAPQTNQFLSYIDGGIRLVYFDTLPTACVSLCILRTGHLFAPSEYGAHIMYHIRQLGNDDEEERIMMKYFQQDFLGTSITLNQQQQSIDDQQIDTSHIIQIAIQMGKSIQPRMFYFKPHTPILQNIEACGQLLNMSPITDMKIGSFAQKGGNLGTSDGIEGGGYQIICVAGRGPHSSLRVIQHGISVTTLGESPLQGIASGVWSIKENKSDQFHQYIIISFLNATLVLAIGESIEEVTTSGLYGGAQTLCVSLLDDDNGILQVHTKGLRRIFKNKRVSE</sequence>
<dbReference type="Pfam" id="PF10433">
    <property type="entry name" value="Beta-prop_RSE1_1st"/>
    <property type="match status" value="1"/>
</dbReference>
<feature type="domain" description="RSE1/DDB1/CPSF1 second beta-propeller" evidence="2">
    <location>
        <begin position="476"/>
        <end position="562"/>
    </location>
</feature>
<dbReference type="InterPro" id="IPR018846">
    <property type="entry name" value="Beta-prop_RSE1/DDB1/CPSF1_1st"/>
</dbReference>
<organism evidence="3 4">
    <name type="scientific">Streblomastix strix</name>
    <dbReference type="NCBI Taxonomy" id="222440"/>
    <lineage>
        <taxon>Eukaryota</taxon>
        <taxon>Metamonada</taxon>
        <taxon>Preaxostyla</taxon>
        <taxon>Oxymonadida</taxon>
        <taxon>Streblomastigidae</taxon>
        <taxon>Streblomastix</taxon>
    </lineage>
</organism>
<dbReference type="Proteomes" id="UP000324800">
    <property type="component" value="Unassembled WGS sequence"/>
</dbReference>
<gene>
    <name evidence="3" type="ORF">EZS28_032789</name>
</gene>